<dbReference type="Pfam" id="PF01513">
    <property type="entry name" value="NAD_kinase"/>
    <property type="match status" value="1"/>
</dbReference>
<comment type="caution">
    <text evidence="6">Lacks conserved residue(s) required for the propagation of feature annotation.</text>
</comment>
<feature type="region of interest" description="Disordered" evidence="7">
    <location>
        <begin position="1"/>
        <end position="29"/>
    </location>
</feature>
<evidence type="ECO:0000313" key="9">
    <source>
        <dbReference type="Proteomes" id="UP000645217"/>
    </source>
</evidence>
<feature type="binding site" evidence="6">
    <location>
        <begin position="100"/>
        <end position="101"/>
    </location>
    <ligand>
        <name>NAD(+)</name>
        <dbReference type="ChEBI" id="CHEBI:57540"/>
    </ligand>
</feature>
<feature type="binding site" evidence="6">
    <location>
        <position position="105"/>
    </location>
    <ligand>
        <name>NAD(+)</name>
        <dbReference type="ChEBI" id="CHEBI:57540"/>
    </ligand>
</feature>
<keyword evidence="6" id="KW-0547">Nucleotide-binding</keyword>
<feature type="binding site" evidence="6">
    <location>
        <position position="235"/>
    </location>
    <ligand>
        <name>NAD(+)</name>
        <dbReference type="ChEBI" id="CHEBI:57540"/>
    </ligand>
</feature>
<evidence type="ECO:0000256" key="7">
    <source>
        <dbReference type="SAM" id="MobiDB-lite"/>
    </source>
</evidence>
<feature type="compositionally biased region" description="Basic and acidic residues" evidence="7">
    <location>
        <begin position="11"/>
        <end position="23"/>
    </location>
</feature>
<comment type="catalytic activity">
    <reaction evidence="5 6">
        <text>NAD(+) + ATP = ADP + NADP(+) + H(+)</text>
        <dbReference type="Rhea" id="RHEA:18629"/>
        <dbReference type="ChEBI" id="CHEBI:15378"/>
        <dbReference type="ChEBI" id="CHEBI:30616"/>
        <dbReference type="ChEBI" id="CHEBI:57540"/>
        <dbReference type="ChEBI" id="CHEBI:58349"/>
        <dbReference type="ChEBI" id="CHEBI:456216"/>
        <dbReference type="EC" id="2.7.1.23"/>
    </reaction>
</comment>
<dbReference type="SUPFAM" id="SSF111331">
    <property type="entry name" value="NAD kinase/diacylglycerol kinase-like"/>
    <property type="match status" value="1"/>
</dbReference>
<dbReference type="HAMAP" id="MF_00361">
    <property type="entry name" value="NAD_kinase"/>
    <property type="match status" value="1"/>
</dbReference>
<keyword evidence="4 6" id="KW-0520">NAD</keyword>
<protein>
    <recommendedName>
        <fullName evidence="6">NAD kinase</fullName>
        <ecNumber evidence="6">2.7.1.23</ecNumber>
    </recommendedName>
    <alternativeName>
        <fullName evidence="6">ATP-dependent NAD kinase</fullName>
    </alternativeName>
</protein>
<dbReference type="InterPro" id="IPR017437">
    <property type="entry name" value="ATP-NAD_kinase_PpnK-typ_C"/>
</dbReference>
<keyword evidence="6" id="KW-0067">ATP-binding</keyword>
<evidence type="ECO:0000256" key="5">
    <source>
        <dbReference type="ARBA" id="ARBA00047925"/>
    </source>
</evidence>
<comment type="cofactor">
    <cofactor evidence="6">
        <name>a divalent metal cation</name>
        <dbReference type="ChEBI" id="CHEBI:60240"/>
    </cofactor>
</comment>
<dbReference type="PANTHER" id="PTHR20275:SF0">
    <property type="entry name" value="NAD KINASE"/>
    <property type="match status" value="1"/>
</dbReference>
<dbReference type="GO" id="GO:0005737">
    <property type="term" value="C:cytoplasm"/>
    <property type="evidence" value="ECO:0007669"/>
    <property type="project" value="UniProtKB-SubCell"/>
</dbReference>
<comment type="similarity">
    <text evidence="6">Belongs to the NAD kinase family.</text>
</comment>
<keyword evidence="9" id="KW-1185">Reference proteome</keyword>
<reference evidence="8" key="1">
    <citation type="journal article" date="2014" name="Int. J. Syst. Evol. Microbiol.">
        <title>Complete genome sequence of Corynebacterium casei LMG S-19264T (=DSM 44701T), isolated from a smear-ripened cheese.</title>
        <authorList>
            <consortium name="US DOE Joint Genome Institute (JGI-PGF)"/>
            <person name="Walter F."/>
            <person name="Albersmeier A."/>
            <person name="Kalinowski J."/>
            <person name="Ruckert C."/>
        </authorList>
    </citation>
    <scope>NUCLEOTIDE SEQUENCE</scope>
    <source>
        <strain evidence="8">JCM 13064</strain>
    </source>
</reference>
<evidence type="ECO:0000256" key="2">
    <source>
        <dbReference type="ARBA" id="ARBA00022777"/>
    </source>
</evidence>
<dbReference type="EMBL" id="BMNT01000016">
    <property type="protein sequence ID" value="GGK87406.1"/>
    <property type="molecule type" value="Genomic_DNA"/>
</dbReference>
<comment type="caution">
    <text evidence="8">The sequence shown here is derived from an EMBL/GenBank/DDBJ whole genome shotgun (WGS) entry which is preliminary data.</text>
</comment>
<reference evidence="8" key="2">
    <citation type="submission" date="2020-09" db="EMBL/GenBank/DDBJ databases">
        <authorList>
            <person name="Sun Q."/>
            <person name="Ohkuma M."/>
        </authorList>
    </citation>
    <scope>NUCLEOTIDE SEQUENCE</scope>
    <source>
        <strain evidence="8">JCM 13064</strain>
    </source>
</reference>
<evidence type="ECO:0000313" key="8">
    <source>
        <dbReference type="EMBL" id="GGK87406.1"/>
    </source>
</evidence>
<feature type="binding site" evidence="6">
    <location>
        <begin position="211"/>
        <end position="216"/>
    </location>
    <ligand>
        <name>NAD(+)</name>
        <dbReference type="ChEBI" id="CHEBI:57540"/>
    </ligand>
</feature>
<accession>A0A917R3R3</accession>
<keyword evidence="2 6" id="KW-0418">Kinase</keyword>
<dbReference type="GO" id="GO:0003951">
    <property type="term" value="F:NAD+ kinase activity"/>
    <property type="evidence" value="ECO:0007669"/>
    <property type="project" value="UniProtKB-UniRule"/>
</dbReference>
<evidence type="ECO:0000256" key="1">
    <source>
        <dbReference type="ARBA" id="ARBA00022679"/>
    </source>
</evidence>
<evidence type="ECO:0000256" key="3">
    <source>
        <dbReference type="ARBA" id="ARBA00022857"/>
    </source>
</evidence>
<dbReference type="GO" id="GO:0019674">
    <property type="term" value="P:NAD+ metabolic process"/>
    <property type="evidence" value="ECO:0007669"/>
    <property type="project" value="InterPro"/>
</dbReference>
<dbReference type="AlphaFoldDB" id="A0A917R3R3"/>
<proteinExistence type="inferred from homology"/>
<evidence type="ECO:0000256" key="4">
    <source>
        <dbReference type="ARBA" id="ARBA00023027"/>
    </source>
</evidence>
<keyword evidence="3 6" id="KW-0521">NADP</keyword>
<dbReference type="GO" id="GO:0046872">
    <property type="term" value="F:metal ion binding"/>
    <property type="evidence" value="ECO:0007669"/>
    <property type="project" value="UniProtKB-UniRule"/>
</dbReference>
<comment type="function">
    <text evidence="6">Involved in the regulation of the intracellular balance of NAD and NADP, and is a key enzyme in the biosynthesis of NADP. Catalyzes specifically the phosphorylation on 2'-hydroxyl of the adenosine moiety of NAD to yield NADP.</text>
</comment>
<feature type="binding site" evidence="6">
    <location>
        <position position="181"/>
    </location>
    <ligand>
        <name>NAD(+)</name>
        <dbReference type="ChEBI" id="CHEBI:57540"/>
    </ligand>
</feature>
<dbReference type="InterPro" id="IPR017438">
    <property type="entry name" value="ATP-NAD_kinase_N"/>
</dbReference>
<keyword evidence="6" id="KW-0963">Cytoplasm</keyword>
<dbReference type="Pfam" id="PF20143">
    <property type="entry name" value="NAD_kinase_C"/>
    <property type="match status" value="1"/>
</dbReference>
<sequence>MKAGEQARSITRREEEGRHEEGPGPRTVASMGMVKTVGLVLHPQRDSKEAIDTIVEWARTRDVTVLGLPDEVGRIDCSAVRVDAATLAERADLLVSLGGDGTMLRTMRLASGRSTPVLGVNLGKLGFLAEIDVAELPPALSAIDNHHFTVEPRMAVRAALPGDQTVTAFNDIALVRIPGDRLSAVAISVAGDPFVRYASDAVIVATSTGSTAYNFSAGGPLVSPLVEGFLVVPAAAHSSFNRALVLSADEVVTLELLPASGQLAIEVDGSVAGRLSPGDHLTVSAMRAAGRVVRLGTTSFYERARRKLRVSGSAEVD</sequence>
<dbReference type="EC" id="2.7.1.23" evidence="6"/>
<feature type="binding site" evidence="6">
    <location>
        <begin position="170"/>
        <end position="171"/>
    </location>
    <ligand>
        <name>NAD(+)</name>
        <dbReference type="ChEBI" id="CHEBI:57540"/>
    </ligand>
</feature>
<dbReference type="Proteomes" id="UP000645217">
    <property type="component" value="Unassembled WGS sequence"/>
</dbReference>
<comment type="subcellular location">
    <subcellularLocation>
        <location evidence="6">Cytoplasm</location>
    </subcellularLocation>
</comment>
<gene>
    <name evidence="6 8" type="primary">nadK</name>
    <name evidence="8" type="ORF">GCM10007964_32430</name>
</gene>
<evidence type="ECO:0000256" key="6">
    <source>
        <dbReference type="HAMAP-Rule" id="MF_00361"/>
    </source>
</evidence>
<dbReference type="InterPro" id="IPR002504">
    <property type="entry name" value="NADK"/>
</dbReference>
<organism evidence="8 9">
    <name type="scientific">Sphaerisporangium melleum</name>
    <dbReference type="NCBI Taxonomy" id="321316"/>
    <lineage>
        <taxon>Bacteria</taxon>
        <taxon>Bacillati</taxon>
        <taxon>Actinomycetota</taxon>
        <taxon>Actinomycetes</taxon>
        <taxon>Streptosporangiales</taxon>
        <taxon>Streptosporangiaceae</taxon>
        <taxon>Sphaerisporangium</taxon>
    </lineage>
</organism>
<dbReference type="InterPro" id="IPR016064">
    <property type="entry name" value="NAD/diacylglycerol_kinase_sf"/>
</dbReference>
<feature type="active site" description="Proton acceptor" evidence="6">
    <location>
        <position position="100"/>
    </location>
</feature>
<dbReference type="Gene3D" id="2.60.200.30">
    <property type="entry name" value="Probable inorganic polyphosphate/atp-NAD kinase, domain 2"/>
    <property type="match status" value="1"/>
</dbReference>
<dbReference type="PANTHER" id="PTHR20275">
    <property type="entry name" value="NAD KINASE"/>
    <property type="match status" value="1"/>
</dbReference>
<dbReference type="Gene3D" id="3.40.50.10330">
    <property type="entry name" value="Probable inorganic polyphosphate/atp-NAD kinase, domain 1"/>
    <property type="match status" value="1"/>
</dbReference>
<dbReference type="GO" id="GO:0051287">
    <property type="term" value="F:NAD binding"/>
    <property type="evidence" value="ECO:0007669"/>
    <property type="project" value="UniProtKB-ARBA"/>
</dbReference>
<name>A0A917R3R3_9ACTN</name>
<feature type="binding site" evidence="6">
    <location>
        <position position="200"/>
    </location>
    <ligand>
        <name>NAD(+)</name>
        <dbReference type="ChEBI" id="CHEBI:57540"/>
    </ligand>
</feature>
<dbReference type="GO" id="GO:0006741">
    <property type="term" value="P:NADP+ biosynthetic process"/>
    <property type="evidence" value="ECO:0007669"/>
    <property type="project" value="UniProtKB-UniRule"/>
</dbReference>
<keyword evidence="1 6" id="KW-0808">Transferase</keyword>
<dbReference type="GO" id="GO:0005524">
    <property type="term" value="F:ATP binding"/>
    <property type="evidence" value="ECO:0007669"/>
    <property type="project" value="UniProtKB-KW"/>
</dbReference>